<reference evidence="2" key="1">
    <citation type="submission" date="2022-11" db="UniProtKB">
        <authorList>
            <consortium name="WormBaseParasite"/>
        </authorList>
    </citation>
    <scope>IDENTIFICATION</scope>
</reference>
<accession>A0A915CP86</accession>
<proteinExistence type="predicted"/>
<organism evidence="1 2">
    <name type="scientific">Ditylenchus dipsaci</name>
    <dbReference type="NCBI Taxonomy" id="166011"/>
    <lineage>
        <taxon>Eukaryota</taxon>
        <taxon>Metazoa</taxon>
        <taxon>Ecdysozoa</taxon>
        <taxon>Nematoda</taxon>
        <taxon>Chromadorea</taxon>
        <taxon>Rhabditida</taxon>
        <taxon>Tylenchina</taxon>
        <taxon>Tylenchomorpha</taxon>
        <taxon>Sphaerularioidea</taxon>
        <taxon>Anguinidae</taxon>
        <taxon>Anguininae</taxon>
        <taxon>Ditylenchus</taxon>
    </lineage>
</organism>
<dbReference type="AlphaFoldDB" id="A0A915CP86"/>
<protein>
    <submittedName>
        <fullName evidence="2">Uncharacterized protein</fullName>
    </submittedName>
</protein>
<sequence>MMRNIYQQFAAAALANASLPPTSTVSLSQTPLSRHQTTYPVSASTFAPDYTIASSKLILCGFTAYESRMARTAIKWTWSGFPRFPMSH</sequence>
<dbReference type="Proteomes" id="UP000887574">
    <property type="component" value="Unplaced"/>
</dbReference>
<dbReference type="WBParaSite" id="jg10731">
    <property type="protein sequence ID" value="jg10731"/>
    <property type="gene ID" value="jg10731"/>
</dbReference>
<evidence type="ECO:0000313" key="2">
    <source>
        <dbReference type="WBParaSite" id="jg10731"/>
    </source>
</evidence>
<evidence type="ECO:0000313" key="1">
    <source>
        <dbReference type="Proteomes" id="UP000887574"/>
    </source>
</evidence>
<name>A0A915CP86_9BILA</name>
<keyword evidence="1" id="KW-1185">Reference proteome</keyword>